<dbReference type="SUPFAM" id="SSF56204">
    <property type="entry name" value="Hect, E3 ligase catalytic domain"/>
    <property type="match status" value="1"/>
</dbReference>
<dbReference type="InterPro" id="IPR035983">
    <property type="entry name" value="Hect_E3_ubiquitin_ligase"/>
</dbReference>
<dbReference type="Proteomes" id="UP000507470">
    <property type="component" value="Unassembled WGS sequence"/>
</dbReference>
<dbReference type="Gene3D" id="3.30.2410.10">
    <property type="entry name" value="Hect, E3 ligase catalytic domain"/>
    <property type="match status" value="1"/>
</dbReference>
<keyword evidence="2" id="KW-1185">Reference proteome</keyword>
<gene>
    <name evidence="1" type="ORF">MCOR_57072</name>
</gene>
<proteinExistence type="predicted"/>
<evidence type="ECO:0008006" key="3">
    <source>
        <dbReference type="Google" id="ProtNLM"/>
    </source>
</evidence>
<dbReference type="OrthoDB" id="6151604at2759"/>
<dbReference type="EMBL" id="CACVKT020010228">
    <property type="protein sequence ID" value="CAC5425229.1"/>
    <property type="molecule type" value="Genomic_DNA"/>
</dbReference>
<sequence>MEIAHKEIIQTPTLVSKCWHGLMGGIKLTEEQLVNLYAELKPTPKAVCKRLCFPCEMKPDETVVSHHLKRFIRELNEDKLGRFVRFCTGSDLLISKKISVEFVNVSGLARRPVSQTCNSILELPKTYDNFPEFRAEFVSVLESNVWVMDIV</sequence>
<evidence type="ECO:0000313" key="2">
    <source>
        <dbReference type="Proteomes" id="UP000507470"/>
    </source>
</evidence>
<name>A0A6J8EX41_MYTCO</name>
<protein>
    <recommendedName>
        <fullName evidence="3">HECT domain-containing protein</fullName>
    </recommendedName>
</protein>
<accession>A0A6J8EX41</accession>
<evidence type="ECO:0000313" key="1">
    <source>
        <dbReference type="EMBL" id="CAC5425229.1"/>
    </source>
</evidence>
<reference evidence="1 2" key="1">
    <citation type="submission" date="2020-06" db="EMBL/GenBank/DDBJ databases">
        <authorList>
            <person name="Li R."/>
            <person name="Bekaert M."/>
        </authorList>
    </citation>
    <scope>NUCLEOTIDE SEQUENCE [LARGE SCALE GENOMIC DNA]</scope>
    <source>
        <strain evidence="2">wild</strain>
    </source>
</reference>
<dbReference type="GO" id="GO:0004842">
    <property type="term" value="F:ubiquitin-protein transferase activity"/>
    <property type="evidence" value="ECO:0007669"/>
    <property type="project" value="InterPro"/>
</dbReference>
<dbReference type="AlphaFoldDB" id="A0A6J8EX41"/>
<organism evidence="1 2">
    <name type="scientific">Mytilus coruscus</name>
    <name type="common">Sea mussel</name>
    <dbReference type="NCBI Taxonomy" id="42192"/>
    <lineage>
        <taxon>Eukaryota</taxon>
        <taxon>Metazoa</taxon>
        <taxon>Spiralia</taxon>
        <taxon>Lophotrochozoa</taxon>
        <taxon>Mollusca</taxon>
        <taxon>Bivalvia</taxon>
        <taxon>Autobranchia</taxon>
        <taxon>Pteriomorphia</taxon>
        <taxon>Mytilida</taxon>
        <taxon>Mytiloidea</taxon>
        <taxon>Mytilidae</taxon>
        <taxon>Mytilinae</taxon>
        <taxon>Mytilus</taxon>
    </lineage>
</organism>